<protein>
    <recommendedName>
        <fullName evidence="4">Fumarylacetoacetase-like C-terminal domain-containing protein</fullName>
    </recommendedName>
</protein>
<dbReference type="GO" id="GO:0050163">
    <property type="term" value="F:oxaloacetate tautomerase activity"/>
    <property type="evidence" value="ECO:0007669"/>
    <property type="project" value="UniProtKB-ARBA"/>
</dbReference>
<proteinExistence type="inferred from homology"/>
<dbReference type="InterPro" id="IPR036663">
    <property type="entry name" value="Fumarylacetoacetase_C_sf"/>
</dbReference>
<comment type="similarity">
    <text evidence="1">Belongs to the FAH family.</text>
</comment>
<evidence type="ECO:0000256" key="3">
    <source>
        <dbReference type="ARBA" id="ARBA00056302"/>
    </source>
</evidence>
<comment type="caution">
    <text evidence="5">The sequence shown here is derived from an EMBL/GenBank/DDBJ whole genome shotgun (WGS) entry which is preliminary data.</text>
</comment>
<dbReference type="GO" id="GO:0005739">
    <property type="term" value="C:mitochondrion"/>
    <property type="evidence" value="ECO:0007669"/>
    <property type="project" value="TreeGrafter"/>
</dbReference>
<gene>
    <name evidence="5" type="ORF">AXG93_2396s1250</name>
</gene>
<evidence type="ECO:0000313" key="6">
    <source>
        <dbReference type="Proteomes" id="UP000077202"/>
    </source>
</evidence>
<dbReference type="PANTHER" id="PTHR11820">
    <property type="entry name" value="ACYLPYRUVASE"/>
    <property type="match status" value="1"/>
</dbReference>
<evidence type="ECO:0000313" key="5">
    <source>
        <dbReference type="EMBL" id="OAE18774.1"/>
    </source>
</evidence>
<dbReference type="EMBL" id="LVLJ01004011">
    <property type="protein sequence ID" value="OAE18774.1"/>
    <property type="molecule type" value="Genomic_DNA"/>
</dbReference>
<dbReference type="Proteomes" id="UP000077202">
    <property type="component" value="Unassembled WGS sequence"/>
</dbReference>
<dbReference type="InterPro" id="IPR011234">
    <property type="entry name" value="Fumarylacetoacetase-like_C"/>
</dbReference>
<keyword evidence="2" id="KW-0479">Metal-binding</keyword>
<dbReference type="GO" id="GO:0006107">
    <property type="term" value="P:oxaloacetate metabolic process"/>
    <property type="evidence" value="ECO:0007669"/>
    <property type="project" value="UniProtKB-ARBA"/>
</dbReference>
<sequence length="262" mass="28043">MSASIGNKILAAGTKIVAVGRNYAAHAIELGNAVPKEPMIFLKPTSSYVFQGGAIEIPPPLTSLHHEVELGVVIGKKGRDIFEDEAMDHVSGYALALDMTARDIQTVAKAKGHPWTVAKGYDTFTPISGFISKDEVPSTDNLELWCEVDGVMKQKGSTKDMIFSIPLLISYISRVMTLNEGDVILTGTPSGVGPVTAGQHVKAGITGLVEMSFPNPDGVMKSFCQLFCGNICILTSDDESMDLNVKANDIISESCIKQLIAR</sequence>
<evidence type="ECO:0000259" key="4">
    <source>
        <dbReference type="Pfam" id="PF01557"/>
    </source>
</evidence>
<feature type="domain" description="Fumarylacetoacetase-like C-terminal" evidence="4">
    <location>
        <begin position="15"/>
        <end position="211"/>
    </location>
</feature>
<name>A0A176VD29_MARPO</name>
<evidence type="ECO:0000256" key="1">
    <source>
        <dbReference type="ARBA" id="ARBA00010211"/>
    </source>
</evidence>
<dbReference type="GO" id="GO:0018773">
    <property type="term" value="F:acetylpyruvate hydrolase activity"/>
    <property type="evidence" value="ECO:0007669"/>
    <property type="project" value="TreeGrafter"/>
</dbReference>
<evidence type="ECO:0000256" key="2">
    <source>
        <dbReference type="ARBA" id="ARBA00022723"/>
    </source>
</evidence>
<keyword evidence="6" id="KW-1185">Reference proteome</keyword>
<dbReference type="SUPFAM" id="SSF56529">
    <property type="entry name" value="FAH"/>
    <property type="match status" value="1"/>
</dbReference>
<dbReference type="PANTHER" id="PTHR11820:SF7">
    <property type="entry name" value="ACYLPYRUVASE FAHD1, MITOCHONDRIAL"/>
    <property type="match status" value="1"/>
</dbReference>
<comment type="function">
    <text evidence="3">Tautomerase that converts enol-oxaloacetate, a strong inhibitor of succinate dehydrogenase, to the physiological keto form of oxaloacetate.</text>
</comment>
<organism evidence="5 6">
    <name type="scientific">Marchantia polymorpha subsp. ruderalis</name>
    <dbReference type="NCBI Taxonomy" id="1480154"/>
    <lineage>
        <taxon>Eukaryota</taxon>
        <taxon>Viridiplantae</taxon>
        <taxon>Streptophyta</taxon>
        <taxon>Embryophyta</taxon>
        <taxon>Marchantiophyta</taxon>
        <taxon>Marchantiopsida</taxon>
        <taxon>Marchantiidae</taxon>
        <taxon>Marchantiales</taxon>
        <taxon>Marchantiaceae</taxon>
        <taxon>Marchantia</taxon>
    </lineage>
</organism>
<dbReference type="Gene3D" id="3.90.850.10">
    <property type="entry name" value="Fumarylacetoacetase-like, C-terminal domain"/>
    <property type="match status" value="1"/>
</dbReference>
<dbReference type="GO" id="GO:0046872">
    <property type="term" value="F:metal ion binding"/>
    <property type="evidence" value="ECO:0007669"/>
    <property type="project" value="UniProtKB-KW"/>
</dbReference>
<dbReference type="Pfam" id="PF01557">
    <property type="entry name" value="FAA_hydrolase"/>
    <property type="match status" value="1"/>
</dbReference>
<dbReference type="AlphaFoldDB" id="A0A176VD29"/>
<accession>A0A176VD29</accession>
<reference evidence="5" key="1">
    <citation type="submission" date="2016-03" db="EMBL/GenBank/DDBJ databases">
        <title>Mechanisms controlling the formation of the plant cell surface in tip-growing cells are functionally conserved among land plants.</title>
        <authorList>
            <person name="Honkanen S."/>
            <person name="Jones V.A."/>
            <person name="Morieri G."/>
            <person name="Champion C."/>
            <person name="Hetherington A.J."/>
            <person name="Kelly S."/>
            <person name="Saint-Marcoux D."/>
            <person name="Proust H."/>
            <person name="Prescott H."/>
            <person name="Dolan L."/>
        </authorList>
    </citation>
    <scope>NUCLEOTIDE SEQUENCE [LARGE SCALE GENOMIC DNA]</scope>
    <source>
        <tissue evidence="5">Whole gametophyte</tissue>
    </source>
</reference>
<dbReference type="FunFam" id="3.90.850.10:FF:000003">
    <property type="entry name" value="Fumarylacetoacetate hydrolase domain-containing 1"/>
    <property type="match status" value="1"/>
</dbReference>